<protein>
    <recommendedName>
        <fullName evidence="4">Uridine kinase</fullName>
    </recommendedName>
</protein>
<gene>
    <name evidence="2" type="ORF">GCM10010502_02190</name>
</gene>
<accession>A0A8H9HD55</accession>
<evidence type="ECO:0008006" key="4">
    <source>
        <dbReference type="Google" id="ProtNLM"/>
    </source>
</evidence>
<dbReference type="Gene3D" id="3.40.50.300">
    <property type="entry name" value="P-loop containing nucleotide triphosphate hydrolases"/>
    <property type="match status" value="1"/>
</dbReference>
<evidence type="ECO:0000313" key="3">
    <source>
        <dbReference type="Proteomes" id="UP000610124"/>
    </source>
</evidence>
<reference evidence="2" key="1">
    <citation type="journal article" date="2014" name="Int. J. Syst. Evol. Microbiol.">
        <title>Complete genome sequence of Corynebacterium casei LMG S-19264T (=DSM 44701T), isolated from a smear-ripened cheese.</title>
        <authorList>
            <consortium name="US DOE Joint Genome Institute (JGI-PGF)"/>
            <person name="Walter F."/>
            <person name="Albersmeier A."/>
            <person name="Kalinowski J."/>
            <person name="Ruckert C."/>
        </authorList>
    </citation>
    <scope>NUCLEOTIDE SEQUENCE</scope>
    <source>
        <strain evidence="2">JCM 4434</strain>
    </source>
</reference>
<feature type="region of interest" description="Disordered" evidence="1">
    <location>
        <begin position="1"/>
        <end position="21"/>
    </location>
</feature>
<name>A0A8H9HD55_KITAU</name>
<dbReference type="EMBL" id="BMUB01000001">
    <property type="protein sequence ID" value="GGU55536.1"/>
    <property type="molecule type" value="Genomic_DNA"/>
</dbReference>
<dbReference type="Proteomes" id="UP000610124">
    <property type="component" value="Unassembled WGS sequence"/>
</dbReference>
<proteinExistence type="predicted"/>
<dbReference type="SUPFAM" id="SSF52540">
    <property type="entry name" value="P-loop containing nucleoside triphosphate hydrolases"/>
    <property type="match status" value="1"/>
</dbReference>
<evidence type="ECO:0000313" key="2">
    <source>
        <dbReference type="EMBL" id="GGU55536.1"/>
    </source>
</evidence>
<dbReference type="AlphaFoldDB" id="A0A8H9HD55"/>
<sequence length="245" mass="25509">MAASGTASSHRPPVPGNALTGPGALGSAGSLGTLGSADALDVPDAVGALAAELRALPPSCGSVRLVAVDGHAGSGKTTFAGRLAAALGGAPVVHLDDLATHTELFEWTGRLREQVLEPLAAGRDAEHLVYDWTLRRFEGAARVPLAPVVLVEGVGAGRREVRPWLARVIWMELEAAVARRRGEERDGPELAGFWARWARAEAAHFAVDPSRPYAATRVDGVTGRILPGTVGEPSTSPLTCDITRI</sequence>
<dbReference type="InterPro" id="IPR027417">
    <property type="entry name" value="P-loop_NTPase"/>
</dbReference>
<organism evidence="2 3">
    <name type="scientific">Kitasatospora aureofaciens</name>
    <name type="common">Streptomyces aureofaciens</name>
    <dbReference type="NCBI Taxonomy" id="1894"/>
    <lineage>
        <taxon>Bacteria</taxon>
        <taxon>Bacillati</taxon>
        <taxon>Actinomycetota</taxon>
        <taxon>Actinomycetes</taxon>
        <taxon>Kitasatosporales</taxon>
        <taxon>Streptomycetaceae</taxon>
        <taxon>Kitasatospora</taxon>
    </lineage>
</organism>
<comment type="caution">
    <text evidence="2">The sequence shown here is derived from an EMBL/GenBank/DDBJ whole genome shotgun (WGS) entry which is preliminary data.</text>
</comment>
<evidence type="ECO:0000256" key="1">
    <source>
        <dbReference type="SAM" id="MobiDB-lite"/>
    </source>
</evidence>
<reference evidence="2" key="2">
    <citation type="submission" date="2020-09" db="EMBL/GenBank/DDBJ databases">
        <authorList>
            <person name="Sun Q."/>
            <person name="Ohkuma M."/>
        </authorList>
    </citation>
    <scope>NUCLEOTIDE SEQUENCE</scope>
    <source>
        <strain evidence="2">JCM 4434</strain>
    </source>
</reference>